<dbReference type="PANTHER" id="PTHR31082:SF4">
    <property type="entry name" value="PHEROMONE-REGULATED MEMBRANE PROTEIN 10"/>
    <property type="match status" value="1"/>
</dbReference>
<keyword evidence="2" id="KW-0472">Membrane</keyword>
<protein>
    <recommendedName>
        <fullName evidence="3">Threonine/serine exporter-like N-terminal domain-containing protein</fullName>
    </recommendedName>
</protein>
<sequence length="425" mass="44716">MRREHPLDVPVDEEAASAFLLDLARALHLAYQPSLLVEVRVKRAAKAWGLQVEVFTLQSLAMTEVVSARRPRVAFARLPFNPHWNLGRAAALLRLADAIAEGGVRLPDARAELDRILATHSPYPEWLVFLAYGVYGAAVAARVGGAWLEMGVAFVVGVIAGVIHFGTLRSQRMDLQKSFVAAFLGTLVAFGFTLVLPAFDAVRALFGGATLLVPAMVVTLGSLELATESVEAGLPRLTYGLLRFMMMGVGITAAGTLWSFAGPLPPHFATQALPPLVTLVLVGIGGVALAVCMSGRPRDVGWIVCGVLLAYATQAATKAVLGDRGSPLVSAFVLGVAGLLYGRGKDRMPMTVIMPGLLQLAPGFVGTQALVALLGAGGAGANARLFDVLLVALQLVLGLVFATVVVPPRFPVDREDPVPPRAGNA</sequence>
<dbReference type="PANTHER" id="PTHR31082">
    <property type="entry name" value="PHEROMONE-REGULATED MEMBRANE PROTEIN 10"/>
    <property type="match status" value="1"/>
</dbReference>
<evidence type="ECO:0000259" key="3">
    <source>
        <dbReference type="Pfam" id="PF06738"/>
    </source>
</evidence>
<keyword evidence="2" id="KW-0812">Transmembrane</keyword>
<feature type="transmembrane region" description="Helical" evidence="2">
    <location>
        <begin position="237"/>
        <end position="260"/>
    </location>
</feature>
<evidence type="ECO:0000313" key="5">
    <source>
        <dbReference type="Proteomes" id="UP000268094"/>
    </source>
</evidence>
<dbReference type="OrthoDB" id="5380521at2"/>
<feature type="transmembrane region" description="Helical" evidence="2">
    <location>
        <begin position="356"/>
        <end position="376"/>
    </location>
</feature>
<name>A0A3A8INA0_9BACT</name>
<dbReference type="InterPro" id="IPR010619">
    <property type="entry name" value="ThrE-like_N"/>
</dbReference>
<evidence type="ECO:0000313" key="4">
    <source>
        <dbReference type="EMBL" id="RKG84862.1"/>
    </source>
</evidence>
<keyword evidence="2" id="KW-1133">Transmembrane helix</keyword>
<organism evidence="4 5">
    <name type="scientific">Corallococcus terminator</name>
    <dbReference type="NCBI Taxonomy" id="2316733"/>
    <lineage>
        <taxon>Bacteria</taxon>
        <taxon>Pseudomonadati</taxon>
        <taxon>Myxococcota</taxon>
        <taxon>Myxococcia</taxon>
        <taxon>Myxococcales</taxon>
        <taxon>Cystobacterineae</taxon>
        <taxon>Myxococcaceae</taxon>
        <taxon>Corallococcus</taxon>
    </lineage>
</organism>
<feature type="transmembrane region" description="Helical" evidence="2">
    <location>
        <begin position="147"/>
        <end position="167"/>
    </location>
</feature>
<dbReference type="Pfam" id="PF06738">
    <property type="entry name" value="ThrE"/>
    <property type="match status" value="1"/>
</dbReference>
<dbReference type="InterPro" id="IPR051361">
    <property type="entry name" value="ThrE/Ser_Exporter"/>
</dbReference>
<dbReference type="RefSeq" id="WP_120542440.1">
    <property type="nucleotide sequence ID" value="NZ_RAVZ01000146.1"/>
</dbReference>
<comment type="similarity">
    <text evidence="1">Belongs to the ThrE exporter (TC 2.A.79) family.</text>
</comment>
<gene>
    <name evidence="4" type="ORF">D7V88_21045</name>
</gene>
<dbReference type="AlphaFoldDB" id="A0A3A8INA0"/>
<comment type="caution">
    <text evidence="4">The sequence shown here is derived from an EMBL/GenBank/DDBJ whole genome shotgun (WGS) entry which is preliminary data.</text>
</comment>
<reference evidence="5" key="1">
    <citation type="submission" date="2018-09" db="EMBL/GenBank/DDBJ databases">
        <authorList>
            <person name="Livingstone P.G."/>
            <person name="Whitworth D.E."/>
        </authorList>
    </citation>
    <scope>NUCLEOTIDE SEQUENCE [LARGE SCALE GENOMIC DNA]</scope>
    <source>
        <strain evidence="5">CA054A</strain>
    </source>
</reference>
<feature type="transmembrane region" description="Helical" evidence="2">
    <location>
        <begin position="205"/>
        <end position="225"/>
    </location>
</feature>
<dbReference type="EMBL" id="RAVZ01000146">
    <property type="protein sequence ID" value="RKG84862.1"/>
    <property type="molecule type" value="Genomic_DNA"/>
</dbReference>
<keyword evidence="5" id="KW-1185">Reference proteome</keyword>
<evidence type="ECO:0000256" key="1">
    <source>
        <dbReference type="ARBA" id="ARBA00034125"/>
    </source>
</evidence>
<feature type="transmembrane region" description="Helical" evidence="2">
    <location>
        <begin position="179"/>
        <end position="199"/>
    </location>
</feature>
<accession>A0A3A8INA0</accession>
<dbReference type="Proteomes" id="UP000268094">
    <property type="component" value="Unassembled WGS sequence"/>
</dbReference>
<feature type="transmembrane region" description="Helical" evidence="2">
    <location>
        <begin position="388"/>
        <end position="406"/>
    </location>
</feature>
<feature type="transmembrane region" description="Helical" evidence="2">
    <location>
        <begin position="272"/>
        <end position="293"/>
    </location>
</feature>
<evidence type="ECO:0000256" key="2">
    <source>
        <dbReference type="SAM" id="Phobius"/>
    </source>
</evidence>
<feature type="domain" description="Threonine/serine exporter-like N-terminal" evidence="3">
    <location>
        <begin position="19"/>
        <end position="257"/>
    </location>
</feature>
<feature type="transmembrane region" description="Helical" evidence="2">
    <location>
        <begin position="300"/>
        <end position="321"/>
    </location>
</feature>
<dbReference type="GO" id="GO:0022857">
    <property type="term" value="F:transmembrane transporter activity"/>
    <property type="evidence" value="ECO:0007669"/>
    <property type="project" value="InterPro"/>
</dbReference>
<proteinExistence type="inferred from homology"/>
<feature type="transmembrane region" description="Helical" evidence="2">
    <location>
        <begin position="327"/>
        <end position="344"/>
    </location>
</feature>